<protein>
    <submittedName>
        <fullName evidence="3">ATP-dependent endonuclease</fullName>
    </submittedName>
</protein>
<reference evidence="3 4" key="1">
    <citation type="submission" date="2019-01" db="EMBL/GenBank/DDBJ databases">
        <title>Genome sequence of the Antarctic species Gelidibacter gilvus ACAM 158(T).</title>
        <authorList>
            <person name="Bowman J.P."/>
        </authorList>
    </citation>
    <scope>NUCLEOTIDE SEQUENCE [LARGE SCALE GENOMIC DNA]</scope>
    <source>
        <strain evidence="3 4">IC158</strain>
    </source>
</reference>
<dbReference type="CDD" id="cd01026">
    <property type="entry name" value="TOPRIM_OLD"/>
    <property type="match status" value="1"/>
</dbReference>
<dbReference type="InterPro" id="IPR034139">
    <property type="entry name" value="TOPRIM_OLD"/>
</dbReference>
<dbReference type="InterPro" id="IPR041685">
    <property type="entry name" value="AAA_GajA/Old/RecF-like"/>
</dbReference>
<feature type="domain" description="Endonuclease GajA/Old nuclease/RecF-like AAA" evidence="1">
    <location>
        <begin position="1"/>
        <end position="344"/>
    </location>
</feature>
<keyword evidence="3" id="KW-0540">Nuclease</keyword>
<dbReference type="AlphaFoldDB" id="A0A4Q0XKZ1"/>
<dbReference type="Proteomes" id="UP000289792">
    <property type="component" value="Unassembled WGS sequence"/>
</dbReference>
<gene>
    <name evidence="3" type="ORF">ESZ48_04940</name>
</gene>
<dbReference type="PANTHER" id="PTHR43581:SF4">
    <property type="entry name" value="ATP_GTP PHOSPHATASE"/>
    <property type="match status" value="1"/>
</dbReference>
<sequence>MYLSNIKFWNFRKFGSVGDIDLSKPNLDLTLTKGLNVIIGENDSGKTAIIDAIKLVLKTHSYDYIRVEDKDFYNEANRFRIELTFEDLTPDEAKNFTEWLGWTGTGEEVKPFLKLNYEVKRQDKKIWPADVKAGVDDDGYLLTAESKEYLKATYLKPLRDAENELIAKRNSRLSQILLGDTAFKGKEKEHELVKIFESLSEELKKYFKGEFEIAITNEVGEEQTVRPQEGKQIKDKIDGYIKGFYGSNYETDFKASTSDIKSILEKLSLFLKDEPNPGLGTLNRLFMAAELLHLNKSNWSGLRLGLVEELEAHLHPQAQMQVIEAFQKQDAIQLILTTHSPNLASKLKLENLIICNNGNVYPMGTTYTKLGLDNYKFLEKFLDTTKANLFFAKGVILVEGWAEEILIPSLAKAIGINLTEKGVSIVNIGHTGFDHYAKIYLRISEPNMKIPVAVITDSDIREYEKNANDFIKRDTITIQQETQQKLVAINGKSENNVKYFPAPNWTLEYSLFKSASLADLFQNVAKAAHTHTDWNTDFEKALAKKLINKGLKKTEIAYQMANAIDEDLVKKVRTIQISDDVNDTVNYLVKAIKYASGI</sequence>
<dbReference type="Gene3D" id="3.40.50.300">
    <property type="entry name" value="P-loop containing nucleotide triphosphate hydrolases"/>
    <property type="match status" value="1"/>
</dbReference>
<accession>A0A4Q0XKZ1</accession>
<evidence type="ECO:0000313" key="4">
    <source>
        <dbReference type="Proteomes" id="UP000289792"/>
    </source>
</evidence>
<keyword evidence="3" id="KW-0255">Endonuclease</keyword>
<keyword evidence="3" id="KW-0378">Hydrolase</keyword>
<dbReference type="InterPro" id="IPR027417">
    <property type="entry name" value="P-loop_NTPase"/>
</dbReference>
<dbReference type="EMBL" id="SDDZ01000002">
    <property type="protein sequence ID" value="RXJ51222.1"/>
    <property type="molecule type" value="Genomic_DNA"/>
</dbReference>
<name>A0A4Q0XKZ1_9FLAO</name>
<keyword evidence="4" id="KW-1185">Reference proteome</keyword>
<dbReference type="PANTHER" id="PTHR43581">
    <property type="entry name" value="ATP/GTP PHOSPHATASE"/>
    <property type="match status" value="1"/>
</dbReference>
<proteinExistence type="predicted"/>
<dbReference type="Pfam" id="PF13175">
    <property type="entry name" value="AAA_15"/>
    <property type="match status" value="1"/>
</dbReference>
<dbReference type="Pfam" id="PF20469">
    <property type="entry name" value="OLD-like_TOPRIM"/>
    <property type="match status" value="1"/>
</dbReference>
<evidence type="ECO:0000259" key="1">
    <source>
        <dbReference type="Pfam" id="PF13175"/>
    </source>
</evidence>
<dbReference type="RefSeq" id="WP_129016220.1">
    <property type="nucleotide sequence ID" value="NZ_SDDZ01000002.1"/>
</dbReference>
<feature type="domain" description="OLD protein-like TOPRIM" evidence="2">
    <location>
        <begin position="390"/>
        <end position="459"/>
    </location>
</feature>
<organism evidence="3 4">
    <name type="scientific">Gelidibacter gilvus</name>
    <dbReference type="NCBI Taxonomy" id="59602"/>
    <lineage>
        <taxon>Bacteria</taxon>
        <taxon>Pseudomonadati</taxon>
        <taxon>Bacteroidota</taxon>
        <taxon>Flavobacteriia</taxon>
        <taxon>Flavobacteriales</taxon>
        <taxon>Flavobacteriaceae</taxon>
        <taxon>Gelidibacter</taxon>
    </lineage>
</organism>
<dbReference type="SUPFAM" id="SSF52540">
    <property type="entry name" value="P-loop containing nucleoside triphosphate hydrolases"/>
    <property type="match status" value="1"/>
</dbReference>
<dbReference type="GO" id="GO:0004519">
    <property type="term" value="F:endonuclease activity"/>
    <property type="evidence" value="ECO:0007669"/>
    <property type="project" value="UniProtKB-KW"/>
</dbReference>
<dbReference type="InterPro" id="IPR051396">
    <property type="entry name" value="Bact_Antivir_Def_Nuclease"/>
</dbReference>
<evidence type="ECO:0000313" key="3">
    <source>
        <dbReference type="EMBL" id="RXJ51222.1"/>
    </source>
</evidence>
<dbReference type="OrthoDB" id="9792800at2"/>
<evidence type="ECO:0000259" key="2">
    <source>
        <dbReference type="Pfam" id="PF20469"/>
    </source>
</evidence>
<comment type="caution">
    <text evidence="3">The sequence shown here is derived from an EMBL/GenBank/DDBJ whole genome shotgun (WGS) entry which is preliminary data.</text>
</comment>